<dbReference type="SUPFAM" id="SSF48264">
    <property type="entry name" value="Cytochrome P450"/>
    <property type="match status" value="1"/>
</dbReference>
<dbReference type="Proteomes" id="UP000536711">
    <property type="component" value="Unassembled WGS sequence"/>
</dbReference>
<dbReference type="GO" id="GO:0005506">
    <property type="term" value="F:iron ion binding"/>
    <property type="evidence" value="ECO:0007669"/>
    <property type="project" value="InterPro"/>
</dbReference>
<keyword evidence="2" id="KW-0349">Heme</keyword>
<evidence type="ECO:0000256" key="1">
    <source>
        <dbReference type="ARBA" id="ARBA00010617"/>
    </source>
</evidence>
<evidence type="ECO:0000313" key="7">
    <source>
        <dbReference type="Proteomes" id="UP000536711"/>
    </source>
</evidence>
<dbReference type="EMBL" id="JAADJF010000719">
    <property type="protein sequence ID" value="KAF4414774.1"/>
    <property type="molecule type" value="Genomic_DNA"/>
</dbReference>
<keyword evidence="5" id="KW-0408">Iron</keyword>
<accession>A0A8H4NHD7</accession>
<sequence>MKHVRNSGIGATNIFSKLVAENEKDSEALTDYQVAFEAGGFIVAGSRTTAVTLTYLVWAVLSNPDIQARIEAEVAALQPNYTGADLEPLPYPSALIEETLRLYSAAPGAIPVARRRICSIWCRLSYLLGGSSRAYRAST</sequence>
<dbReference type="InterPro" id="IPR002401">
    <property type="entry name" value="Cyt_P450_E_grp-I"/>
</dbReference>
<dbReference type="Pfam" id="PF00067">
    <property type="entry name" value="p450"/>
    <property type="match status" value="1"/>
</dbReference>
<gene>
    <name evidence="6" type="ORF">FACUT_13977</name>
</gene>
<organism evidence="6 7">
    <name type="scientific">Fusarium acutatum</name>
    <dbReference type="NCBI Taxonomy" id="78861"/>
    <lineage>
        <taxon>Eukaryota</taxon>
        <taxon>Fungi</taxon>
        <taxon>Dikarya</taxon>
        <taxon>Ascomycota</taxon>
        <taxon>Pezizomycotina</taxon>
        <taxon>Sordariomycetes</taxon>
        <taxon>Hypocreomycetidae</taxon>
        <taxon>Hypocreales</taxon>
        <taxon>Nectriaceae</taxon>
        <taxon>Fusarium</taxon>
        <taxon>Fusarium fujikuroi species complex</taxon>
    </lineage>
</organism>
<evidence type="ECO:0000313" key="6">
    <source>
        <dbReference type="EMBL" id="KAF4414774.1"/>
    </source>
</evidence>
<dbReference type="GO" id="GO:0004497">
    <property type="term" value="F:monooxygenase activity"/>
    <property type="evidence" value="ECO:0007669"/>
    <property type="project" value="UniProtKB-KW"/>
</dbReference>
<dbReference type="GO" id="GO:0020037">
    <property type="term" value="F:heme binding"/>
    <property type="evidence" value="ECO:0007669"/>
    <property type="project" value="InterPro"/>
</dbReference>
<proteinExistence type="inferred from homology"/>
<dbReference type="PANTHER" id="PTHR24305:SF96">
    <property type="entry name" value="CYTOCHROME P450 MONOOXYGENASE STCB-RELATED"/>
    <property type="match status" value="1"/>
</dbReference>
<keyword evidence="3" id="KW-0479">Metal-binding</keyword>
<comment type="caution">
    <text evidence="6">The sequence shown here is derived from an EMBL/GenBank/DDBJ whole genome shotgun (WGS) entry which is preliminary data.</text>
</comment>
<keyword evidence="6" id="KW-0503">Monooxygenase</keyword>
<dbReference type="PRINTS" id="PR00463">
    <property type="entry name" value="EP450I"/>
</dbReference>
<protein>
    <submittedName>
        <fullName evidence="6">Cytochrome P450 monooxygenase</fullName>
    </submittedName>
</protein>
<keyword evidence="7" id="KW-1185">Reference proteome</keyword>
<comment type="similarity">
    <text evidence="1">Belongs to the cytochrome P450 family.</text>
</comment>
<reference evidence="6 7" key="1">
    <citation type="submission" date="2020-01" db="EMBL/GenBank/DDBJ databases">
        <title>Identification and distribution of gene clusters putatively required for synthesis of sphingolipid metabolism inhibitors in phylogenetically diverse species of the filamentous fungus Fusarium.</title>
        <authorList>
            <person name="Kim H.-S."/>
            <person name="Busman M."/>
            <person name="Brown D.W."/>
            <person name="Divon H."/>
            <person name="Uhlig S."/>
            <person name="Proctor R.H."/>
        </authorList>
    </citation>
    <scope>NUCLEOTIDE SEQUENCE [LARGE SCALE GENOMIC DNA]</scope>
    <source>
        <strain evidence="6 7">NRRL 13308</strain>
    </source>
</reference>
<dbReference type="Gene3D" id="1.10.630.10">
    <property type="entry name" value="Cytochrome P450"/>
    <property type="match status" value="1"/>
</dbReference>
<dbReference type="PANTHER" id="PTHR24305">
    <property type="entry name" value="CYTOCHROME P450"/>
    <property type="match status" value="1"/>
</dbReference>
<evidence type="ECO:0000256" key="5">
    <source>
        <dbReference type="ARBA" id="ARBA00023004"/>
    </source>
</evidence>
<dbReference type="OrthoDB" id="1470350at2759"/>
<dbReference type="GO" id="GO:0016705">
    <property type="term" value="F:oxidoreductase activity, acting on paired donors, with incorporation or reduction of molecular oxygen"/>
    <property type="evidence" value="ECO:0007669"/>
    <property type="project" value="InterPro"/>
</dbReference>
<dbReference type="InterPro" id="IPR050121">
    <property type="entry name" value="Cytochrome_P450_monoxygenase"/>
</dbReference>
<keyword evidence="4" id="KW-0560">Oxidoreductase</keyword>
<evidence type="ECO:0000256" key="4">
    <source>
        <dbReference type="ARBA" id="ARBA00023002"/>
    </source>
</evidence>
<evidence type="ECO:0000256" key="3">
    <source>
        <dbReference type="ARBA" id="ARBA00022723"/>
    </source>
</evidence>
<evidence type="ECO:0000256" key="2">
    <source>
        <dbReference type="ARBA" id="ARBA00022617"/>
    </source>
</evidence>
<dbReference type="InterPro" id="IPR001128">
    <property type="entry name" value="Cyt_P450"/>
</dbReference>
<dbReference type="AlphaFoldDB" id="A0A8H4NHD7"/>
<name>A0A8H4NHD7_9HYPO</name>
<dbReference type="InterPro" id="IPR036396">
    <property type="entry name" value="Cyt_P450_sf"/>
</dbReference>